<name>A0AA40K3S4_9PEZI</name>
<reference evidence="2" key="1">
    <citation type="submission" date="2023-06" db="EMBL/GenBank/DDBJ databases">
        <title>Genome-scale phylogeny and comparative genomics of the fungal order Sordariales.</title>
        <authorList>
            <consortium name="Lawrence Berkeley National Laboratory"/>
            <person name="Hensen N."/>
            <person name="Bonometti L."/>
            <person name="Westerberg I."/>
            <person name="Brannstrom I.O."/>
            <person name="Guillou S."/>
            <person name="Cros-Aarteil S."/>
            <person name="Calhoun S."/>
            <person name="Haridas S."/>
            <person name="Kuo A."/>
            <person name="Mondo S."/>
            <person name="Pangilinan J."/>
            <person name="Riley R."/>
            <person name="Labutti K."/>
            <person name="Andreopoulos B."/>
            <person name="Lipzen A."/>
            <person name="Chen C."/>
            <person name="Yanf M."/>
            <person name="Daum C."/>
            <person name="Ng V."/>
            <person name="Clum A."/>
            <person name="Steindorff A."/>
            <person name="Ohm R."/>
            <person name="Martin F."/>
            <person name="Silar P."/>
            <person name="Natvig D."/>
            <person name="Lalanne C."/>
            <person name="Gautier V."/>
            <person name="Ament-Velasquez S.L."/>
            <person name="Kruys A."/>
            <person name="Hutchinson M.I."/>
            <person name="Powell A.J."/>
            <person name="Barry K."/>
            <person name="Miller A.N."/>
            <person name="Grigoriev I.V."/>
            <person name="Debuchy R."/>
            <person name="Gladieux P."/>
            <person name="Thoren M.H."/>
            <person name="Johannesson H."/>
        </authorList>
    </citation>
    <scope>NUCLEOTIDE SEQUENCE</scope>
    <source>
        <strain evidence="2">CBS 540.89</strain>
    </source>
</reference>
<feature type="compositionally biased region" description="Basic and acidic residues" evidence="1">
    <location>
        <begin position="130"/>
        <end position="145"/>
    </location>
</feature>
<organism evidence="2 3">
    <name type="scientific">Apiosordaria backusii</name>
    <dbReference type="NCBI Taxonomy" id="314023"/>
    <lineage>
        <taxon>Eukaryota</taxon>
        <taxon>Fungi</taxon>
        <taxon>Dikarya</taxon>
        <taxon>Ascomycota</taxon>
        <taxon>Pezizomycotina</taxon>
        <taxon>Sordariomycetes</taxon>
        <taxon>Sordariomycetidae</taxon>
        <taxon>Sordariales</taxon>
        <taxon>Lasiosphaeriaceae</taxon>
        <taxon>Apiosordaria</taxon>
    </lineage>
</organism>
<feature type="region of interest" description="Disordered" evidence="1">
    <location>
        <begin position="124"/>
        <end position="239"/>
    </location>
</feature>
<feature type="compositionally biased region" description="Low complexity" evidence="1">
    <location>
        <begin position="192"/>
        <end position="207"/>
    </location>
</feature>
<dbReference type="Proteomes" id="UP001172159">
    <property type="component" value="Unassembled WGS sequence"/>
</dbReference>
<feature type="region of interest" description="Disordered" evidence="1">
    <location>
        <begin position="1"/>
        <end position="32"/>
    </location>
</feature>
<keyword evidence="3" id="KW-1185">Reference proteome</keyword>
<dbReference type="AlphaFoldDB" id="A0AA40K3S4"/>
<accession>A0AA40K3S4</accession>
<comment type="caution">
    <text evidence="2">The sequence shown here is derived from an EMBL/GenBank/DDBJ whole genome shotgun (WGS) entry which is preliminary data.</text>
</comment>
<protein>
    <submittedName>
        <fullName evidence="2">Uncharacterized protein</fullName>
    </submittedName>
</protein>
<evidence type="ECO:0000313" key="3">
    <source>
        <dbReference type="Proteomes" id="UP001172159"/>
    </source>
</evidence>
<feature type="compositionally biased region" description="Polar residues" evidence="1">
    <location>
        <begin position="146"/>
        <end position="166"/>
    </location>
</feature>
<feature type="compositionally biased region" description="Low complexity" evidence="1">
    <location>
        <begin position="216"/>
        <end position="230"/>
    </location>
</feature>
<proteinExistence type="predicted"/>
<dbReference type="EMBL" id="JAUKTV010000002">
    <property type="protein sequence ID" value="KAK0744869.1"/>
    <property type="molecule type" value="Genomic_DNA"/>
</dbReference>
<sequence length="239" mass="26261">MAAPALTGVQLNTASPPTTPDSPDPKQVTEISEVGKEVKVKVTFPSSEKAREYSQSVKHMHGASLATWSSGSLEVSLSIPKKCRVENEGTQIIFSSPQEAKTWLACTYLGSCFGCRARTLTLTDPNAEPEEGKAPEGKAREEKTAESTTSVVEVQSNVVTRQQTRVRQSETEKTRSRFRRILRKEPNHAGINEKNASQQQSKSQSKASESEENGNVSVVQQQTSSSFSSVRRLVQKKRH</sequence>
<gene>
    <name evidence="2" type="ORF">B0T21DRAFT_345001</name>
</gene>
<evidence type="ECO:0000313" key="2">
    <source>
        <dbReference type="EMBL" id="KAK0744869.1"/>
    </source>
</evidence>
<evidence type="ECO:0000256" key="1">
    <source>
        <dbReference type="SAM" id="MobiDB-lite"/>
    </source>
</evidence>